<evidence type="ECO:0000313" key="4">
    <source>
        <dbReference type="Proteomes" id="UP000799757"/>
    </source>
</evidence>
<dbReference type="Gene3D" id="3.30.710.10">
    <property type="entry name" value="Potassium Channel Kv1.1, Chain A"/>
    <property type="match status" value="1"/>
</dbReference>
<name>A0A6A6XP47_9PLEO</name>
<evidence type="ECO:0000256" key="1">
    <source>
        <dbReference type="SAM" id="MobiDB-lite"/>
    </source>
</evidence>
<feature type="domain" description="BTB" evidence="2">
    <location>
        <begin position="251"/>
        <end position="317"/>
    </location>
</feature>
<evidence type="ECO:0000313" key="3">
    <source>
        <dbReference type="EMBL" id="KAF2797958.1"/>
    </source>
</evidence>
<sequence>MSWSSPPHIPQRAEAVDYSSRTEPASPIRAYGASSTTSIYESSPGFDDALIEAEVHVNEFSKVASHSAEFRPLQELFNTPINIEFGADLNQKCIVHLELLKCYSKLVKDLFNSAEPYHLAYAQGRSLRQSVKALLWPKTPTNMFSGEKAADTVEKAMGLIIRCFDRFPLHEHQHSIREVLVQATTEVFTNKQMWKAPPSTGDLKKKEKDYHPVDQIRARLQVLKSEAIEHVIRRLNRILWIIKRTETQQMARQDHLKAAAQRRILLPSYDANTVGPFLQWIYQGKLCVDNATQLCELYELAEELGVTNLAQTCLSKLSAGAFHAIEQANSEGITLQTLIENSQQRLVTGSQGEAHDPLVGVVWTVFKFVLQNKEPPTELEHMVVEAIAGSADGELLAFLMPMMSHGILQQVAMALMSRLSCVKLVPKEKSKTESIKAEIPIPQKAESKN</sequence>
<dbReference type="Pfam" id="PF00651">
    <property type="entry name" value="BTB"/>
    <property type="match status" value="1"/>
</dbReference>
<dbReference type="InterPro" id="IPR011333">
    <property type="entry name" value="SKP1/BTB/POZ_sf"/>
</dbReference>
<reference evidence="3" key="1">
    <citation type="journal article" date="2020" name="Stud. Mycol.">
        <title>101 Dothideomycetes genomes: a test case for predicting lifestyles and emergence of pathogens.</title>
        <authorList>
            <person name="Haridas S."/>
            <person name="Albert R."/>
            <person name="Binder M."/>
            <person name="Bloem J."/>
            <person name="Labutti K."/>
            <person name="Salamov A."/>
            <person name="Andreopoulos B."/>
            <person name="Baker S."/>
            <person name="Barry K."/>
            <person name="Bills G."/>
            <person name="Bluhm B."/>
            <person name="Cannon C."/>
            <person name="Castanera R."/>
            <person name="Culley D."/>
            <person name="Daum C."/>
            <person name="Ezra D."/>
            <person name="Gonzalez J."/>
            <person name="Henrissat B."/>
            <person name="Kuo A."/>
            <person name="Liang C."/>
            <person name="Lipzen A."/>
            <person name="Lutzoni F."/>
            <person name="Magnuson J."/>
            <person name="Mondo S."/>
            <person name="Nolan M."/>
            <person name="Ohm R."/>
            <person name="Pangilinan J."/>
            <person name="Park H.-J."/>
            <person name="Ramirez L."/>
            <person name="Alfaro M."/>
            <person name="Sun H."/>
            <person name="Tritt A."/>
            <person name="Yoshinaga Y."/>
            <person name="Zwiers L.-H."/>
            <person name="Turgeon B."/>
            <person name="Goodwin S."/>
            <person name="Spatafora J."/>
            <person name="Crous P."/>
            <person name="Grigoriev I."/>
        </authorList>
    </citation>
    <scope>NUCLEOTIDE SEQUENCE</scope>
    <source>
        <strain evidence="3">CBS 109.77</strain>
    </source>
</reference>
<proteinExistence type="predicted"/>
<accession>A0A6A6XP47</accession>
<protein>
    <recommendedName>
        <fullName evidence="2">BTB domain-containing protein</fullName>
    </recommendedName>
</protein>
<dbReference type="Proteomes" id="UP000799757">
    <property type="component" value="Unassembled WGS sequence"/>
</dbReference>
<organism evidence="3 4">
    <name type="scientific">Melanomma pulvis-pyrius CBS 109.77</name>
    <dbReference type="NCBI Taxonomy" id="1314802"/>
    <lineage>
        <taxon>Eukaryota</taxon>
        <taxon>Fungi</taxon>
        <taxon>Dikarya</taxon>
        <taxon>Ascomycota</taxon>
        <taxon>Pezizomycotina</taxon>
        <taxon>Dothideomycetes</taxon>
        <taxon>Pleosporomycetidae</taxon>
        <taxon>Pleosporales</taxon>
        <taxon>Melanommataceae</taxon>
        <taxon>Melanomma</taxon>
    </lineage>
</organism>
<dbReference type="SUPFAM" id="SSF54695">
    <property type="entry name" value="POZ domain"/>
    <property type="match status" value="1"/>
</dbReference>
<feature type="region of interest" description="Disordered" evidence="1">
    <location>
        <begin position="1"/>
        <end position="27"/>
    </location>
</feature>
<keyword evidence="4" id="KW-1185">Reference proteome</keyword>
<dbReference type="InterPro" id="IPR000210">
    <property type="entry name" value="BTB/POZ_dom"/>
</dbReference>
<gene>
    <name evidence="3" type="ORF">K505DRAFT_333838</name>
</gene>
<dbReference type="AlphaFoldDB" id="A0A6A6XP47"/>
<dbReference type="EMBL" id="MU001794">
    <property type="protein sequence ID" value="KAF2797958.1"/>
    <property type="molecule type" value="Genomic_DNA"/>
</dbReference>
<dbReference type="OrthoDB" id="3794120at2759"/>
<evidence type="ECO:0000259" key="2">
    <source>
        <dbReference type="Pfam" id="PF00651"/>
    </source>
</evidence>